<dbReference type="InterPro" id="IPR058192">
    <property type="entry name" value="WHD_ROQ1-like"/>
</dbReference>
<dbReference type="InterPro" id="IPR042197">
    <property type="entry name" value="Apaf_helical"/>
</dbReference>
<dbReference type="SUPFAM" id="SSF52200">
    <property type="entry name" value="Toll/Interleukin receptor TIR domain"/>
    <property type="match status" value="1"/>
</dbReference>
<keyword evidence="5" id="KW-1133">Transmembrane helix</keyword>
<dbReference type="GO" id="GO:0051707">
    <property type="term" value="P:response to other organism"/>
    <property type="evidence" value="ECO:0007669"/>
    <property type="project" value="UniProtKB-ARBA"/>
</dbReference>
<keyword evidence="8" id="KW-1185">Reference proteome</keyword>
<dbReference type="PANTHER" id="PTHR11017:SF570">
    <property type="entry name" value="DISEASE RESISTANCE PROTEIN (TIR-NBS CLASS)-RELATED"/>
    <property type="match status" value="1"/>
</dbReference>
<dbReference type="InterPro" id="IPR032675">
    <property type="entry name" value="LRR_dom_sf"/>
</dbReference>
<dbReference type="InterPro" id="IPR044974">
    <property type="entry name" value="Disease_R_plants"/>
</dbReference>
<comment type="caution">
    <text evidence="7">The sequence shown here is derived from an EMBL/GenBank/DDBJ whole genome shotgun (WGS) entry which is preliminary data.</text>
</comment>
<dbReference type="Pfam" id="PF23598">
    <property type="entry name" value="LRR_14"/>
    <property type="match status" value="1"/>
</dbReference>
<feature type="compositionally biased region" description="Polar residues" evidence="4">
    <location>
        <begin position="10"/>
        <end position="24"/>
    </location>
</feature>
<keyword evidence="1" id="KW-0433">Leucine-rich repeat</keyword>
<dbReference type="Proteomes" id="UP001634007">
    <property type="component" value="Unassembled WGS sequence"/>
</dbReference>
<dbReference type="Pfam" id="PF23282">
    <property type="entry name" value="WHD_ROQ1"/>
    <property type="match status" value="1"/>
</dbReference>
<dbReference type="InterPro" id="IPR027417">
    <property type="entry name" value="P-loop_NTPase"/>
</dbReference>
<protein>
    <recommendedName>
        <fullName evidence="6">TIR domain-containing protein</fullName>
    </recommendedName>
</protein>
<feature type="transmembrane region" description="Helical" evidence="5">
    <location>
        <begin position="1157"/>
        <end position="1183"/>
    </location>
</feature>
<dbReference type="InterPro" id="IPR003591">
    <property type="entry name" value="Leu-rich_rpt_typical-subtyp"/>
</dbReference>
<gene>
    <name evidence="7" type="ORF">ACJRO7_015287</name>
</gene>
<dbReference type="AlphaFoldDB" id="A0ABD3L8P2"/>
<dbReference type="PRINTS" id="PR00364">
    <property type="entry name" value="DISEASERSIST"/>
</dbReference>
<feature type="domain" description="TIR" evidence="6">
    <location>
        <begin position="43"/>
        <end position="203"/>
    </location>
</feature>
<dbReference type="Gene3D" id="1.10.8.430">
    <property type="entry name" value="Helical domain of apoptotic protease-activating factors"/>
    <property type="match status" value="1"/>
</dbReference>
<dbReference type="GO" id="GO:0006952">
    <property type="term" value="P:defense response"/>
    <property type="evidence" value="ECO:0007669"/>
    <property type="project" value="UniProtKB-KW"/>
</dbReference>
<dbReference type="InterPro" id="IPR055414">
    <property type="entry name" value="LRR_R13L4/SHOC2-like"/>
</dbReference>
<name>A0ABD3L8P2_EUCGL</name>
<dbReference type="PANTHER" id="PTHR11017">
    <property type="entry name" value="LEUCINE-RICH REPEAT-CONTAINING PROTEIN"/>
    <property type="match status" value="1"/>
</dbReference>
<evidence type="ECO:0000256" key="5">
    <source>
        <dbReference type="SAM" id="Phobius"/>
    </source>
</evidence>
<sequence length="1211" mass="139104">MAKRKYSDGPTASTNSSDVESSQGAKFKVLSTNRGDAEPSLGAEYEVFLNFRGPDTGLNFTDCLYHAMDGAGIRVFRDDEEIRKGEVIGSELERAIKSSAICIPIFSRNYASSAWCLRELAYMMDCEGMILPIFFDVEPRDVKLKSEVYQDALQKHEEKFGCEVVQRWKDTLKQVARMKGWDLKDTGHGELIRLIVAEVSTKLNKRDKKLPDHLVGMQGCIEDVMSLIDESSLDVRYLVIHGIGGIGKTTLAKAIFNQIHNRFDGCSFILNVREVSKGGKDIQLQKQLLSEILNSNPLEFFDSDAGIYQIKMRFRRKKVFIVLDDLDERGQLSKLAEKPDWFGPGSRIIITTRDINFLQIGEENRENNVQPHFEEFKLYQMRELCHMHALQLFCKHAFGIDSPPHDYYDISRQIALKADGLPLALEVIGSSLYCQSKRFWKDTLKKLNTVPNQKVRQKLYVSFEMLDNAQRQIFLDIACYFIGEKTIYPYYMWKALEFYPRSNIIVLTRKSLIKVDDDDRLLMHDLLRDLGRDIVRQEDIVQEKHSRLWCSHIALEVVHSRKGTENITALKLIGLPKEHDFTSEEFSRLPNLRLLELEGGNLVGDFKNLFSSLRWLSWHRCPSDLQAVNLHLGKLVVLKLSNSEIPENWNGWGPCLTNHELKVIHLIRCDLMTAPDISTCLNLRILVFAEHRPESPKIGSSISKLKRLKRLEIIAAKVQPSKLSRSPHFDLCAVPSAICHLKNLSKLHPSIGEMAGLMSFSLVHCYRLRKLPDSIGKLRSLLKLNLFNTRIRELPNSIVDLKRLEKMNLGRTRIRELPNSIGGLESLLNLDLQYTEIIALPASTGYLKRLQRLSLLGSKIRELPDSLEDLKNLEGLNLSLTQIRELPKSIGGLESLLYLNLSNTKIIELPASIGYLKRLKILNTRQSKIRELPKVIQMLENLEFLTYYDGNNIDITWPPMLRELHIVCDDPRSLPRLPLGLHYLGLTGVKSPIQQPLLSELRCLPELSLLEWGLTEIEFKHLESLHFLEVCDCKSLVRLSGLSSLKKLEKLRIFWCSQLIEIQDLEKMESLEELFIENCGSIERLPDLSKLRKLRKFSAGHCESLQDLPGLPNTCHLHVHACPTLGDGLDISEFCQRCWDSCPRLYSRRPPIVVSTWYALSFLSYYALFSYQFFPFPFLYLIVSFQTISQHFFSSSYSLIKRHIHIFYIRK</sequence>
<dbReference type="SUPFAM" id="SSF52058">
    <property type="entry name" value="L domain-like"/>
    <property type="match status" value="3"/>
</dbReference>
<evidence type="ECO:0000256" key="2">
    <source>
        <dbReference type="ARBA" id="ARBA00022737"/>
    </source>
</evidence>
<dbReference type="Gene3D" id="3.40.50.300">
    <property type="entry name" value="P-loop containing nucleotide triphosphate hydrolases"/>
    <property type="match status" value="1"/>
</dbReference>
<evidence type="ECO:0000313" key="7">
    <source>
        <dbReference type="EMBL" id="KAL3746306.1"/>
    </source>
</evidence>
<dbReference type="EMBL" id="JBJKBG010000003">
    <property type="protein sequence ID" value="KAL3746306.1"/>
    <property type="molecule type" value="Genomic_DNA"/>
</dbReference>
<accession>A0ABD3L8P2</accession>
<feature type="region of interest" description="Disordered" evidence="4">
    <location>
        <begin position="1"/>
        <end position="24"/>
    </location>
</feature>
<dbReference type="Gene3D" id="3.40.50.10140">
    <property type="entry name" value="Toll/interleukin-1 receptor homology (TIR) domain"/>
    <property type="match status" value="1"/>
</dbReference>
<reference evidence="7 8" key="1">
    <citation type="submission" date="2024-11" db="EMBL/GenBank/DDBJ databases">
        <title>Chromosome-level genome assembly of Eucalyptus globulus Labill. provides insights into its genome evolution.</title>
        <authorList>
            <person name="Li X."/>
        </authorList>
    </citation>
    <scope>NUCLEOTIDE SEQUENCE [LARGE SCALE GENOMIC DNA]</scope>
    <source>
        <strain evidence="7">CL2024</strain>
        <tissue evidence="7">Fresh tender leaves</tissue>
    </source>
</reference>
<proteinExistence type="predicted"/>
<dbReference type="Pfam" id="PF01582">
    <property type="entry name" value="TIR"/>
    <property type="match status" value="1"/>
</dbReference>
<keyword evidence="5" id="KW-0472">Membrane</keyword>
<keyword evidence="5" id="KW-0812">Transmembrane</keyword>
<dbReference type="Pfam" id="PF00931">
    <property type="entry name" value="NB-ARC"/>
    <property type="match status" value="1"/>
</dbReference>
<dbReference type="SMART" id="SM00255">
    <property type="entry name" value="TIR"/>
    <property type="match status" value="1"/>
</dbReference>
<evidence type="ECO:0000313" key="8">
    <source>
        <dbReference type="Proteomes" id="UP001634007"/>
    </source>
</evidence>
<organism evidence="7 8">
    <name type="scientific">Eucalyptus globulus</name>
    <name type="common">Tasmanian blue gum</name>
    <dbReference type="NCBI Taxonomy" id="34317"/>
    <lineage>
        <taxon>Eukaryota</taxon>
        <taxon>Viridiplantae</taxon>
        <taxon>Streptophyta</taxon>
        <taxon>Embryophyta</taxon>
        <taxon>Tracheophyta</taxon>
        <taxon>Spermatophyta</taxon>
        <taxon>Magnoliopsida</taxon>
        <taxon>eudicotyledons</taxon>
        <taxon>Gunneridae</taxon>
        <taxon>Pentapetalae</taxon>
        <taxon>rosids</taxon>
        <taxon>malvids</taxon>
        <taxon>Myrtales</taxon>
        <taxon>Myrtaceae</taxon>
        <taxon>Myrtoideae</taxon>
        <taxon>Eucalypteae</taxon>
        <taxon>Eucalyptus</taxon>
    </lineage>
</organism>
<dbReference type="PROSITE" id="PS50104">
    <property type="entry name" value="TIR"/>
    <property type="match status" value="1"/>
</dbReference>
<evidence type="ECO:0000256" key="3">
    <source>
        <dbReference type="ARBA" id="ARBA00022821"/>
    </source>
</evidence>
<dbReference type="InterPro" id="IPR002182">
    <property type="entry name" value="NB-ARC"/>
</dbReference>
<evidence type="ECO:0000256" key="4">
    <source>
        <dbReference type="SAM" id="MobiDB-lite"/>
    </source>
</evidence>
<keyword evidence="3" id="KW-0611">Plant defense</keyword>
<dbReference type="InterPro" id="IPR000157">
    <property type="entry name" value="TIR_dom"/>
</dbReference>
<dbReference type="InterPro" id="IPR035897">
    <property type="entry name" value="Toll_tir_struct_dom_sf"/>
</dbReference>
<dbReference type="SMART" id="SM00369">
    <property type="entry name" value="LRR_TYP"/>
    <property type="match status" value="5"/>
</dbReference>
<evidence type="ECO:0000256" key="1">
    <source>
        <dbReference type="ARBA" id="ARBA00022614"/>
    </source>
</evidence>
<dbReference type="SUPFAM" id="SSF52540">
    <property type="entry name" value="P-loop containing nucleoside triphosphate hydrolases"/>
    <property type="match status" value="1"/>
</dbReference>
<keyword evidence="2" id="KW-0677">Repeat</keyword>
<evidence type="ECO:0000259" key="6">
    <source>
        <dbReference type="PROSITE" id="PS50104"/>
    </source>
</evidence>
<dbReference type="Gene3D" id="3.80.10.10">
    <property type="entry name" value="Ribonuclease Inhibitor"/>
    <property type="match status" value="3"/>
</dbReference>